<accession>A0A8J2ZV20</accession>
<gene>
    <name evidence="1" type="ORF">GCM10007096_17080</name>
</gene>
<protein>
    <submittedName>
        <fullName evidence="1">Uncharacterized protein</fullName>
    </submittedName>
</protein>
<dbReference type="Proteomes" id="UP000656813">
    <property type="component" value="Unassembled WGS sequence"/>
</dbReference>
<organism evidence="1 2">
    <name type="scientific">Pullulanibacillus pueri</name>
    <dbReference type="NCBI Taxonomy" id="1437324"/>
    <lineage>
        <taxon>Bacteria</taxon>
        <taxon>Bacillati</taxon>
        <taxon>Bacillota</taxon>
        <taxon>Bacilli</taxon>
        <taxon>Bacillales</taxon>
        <taxon>Sporolactobacillaceae</taxon>
        <taxon>Pullulanibacillus</taxon>
    </lineage>
</organism>
<reference evidence="1" key="1">
    <citation type="journal article" date="2014" name="Int. J. Syst. Evol. Microbiol.">
        <title>Complete genome sequence of Corynebacterium casei LMG S-19264T (=DSM 44701T), isolated from a smear-ripened cheese.</title>
        <authorList>
            <consortium name="US DOE Joint Genome Institute (JGI-PGF)"/>
            <person name="Walter F."/>
            <person name="Albersmeier A."/>
            <person name="Kalinowski J."/>
            <person name="Ruckert C."/>
        </authorList>
    </citation>
    <scope>NUCLEOTIDE SEQUENCE</scope>
    <source>
        <strain evidence="1">CGMCC 1.12777</strain>
    </source>
</reference>
<comment type="caution">
    <text evidence="1">The sequence shown here is derived from an EMBL/GenBank/DDBJ whole genome shotgun (WGS) entry which is preliminary data.</text>
</comment>
<keyword evidence="2" id="KW-1185">Reference proteome</keyword>
<evidence type="ECO:0000313" key="1">
    <source>
        <dbReference type="EMBL" id="GGH80529.1"/>
    </source>
</evidence>
<dbReference type="RefSeq" id="WP_188496980.1">
    <property type="nucleotide sequence ID" value="NZ_BMFV01000010.1"/>
</dbReference>
<name>A0A8J2ZV20_9BACL</name>
<sequence length="456" mass="52042">MSKEVYNIGGVVPHLTAVADIEGPRTETGIGAVMPWAKKLWFITYVAHTSSSGNGTGLFEVNEHFEIRKHPESVVGTYANRMIHSESSQLMIGPHLINTKGNVRTITELIDHRLTACMPHLTDSQNMVYVLTMEGLLFEVNVYSLKVTRLFNLLEELGVSEDCYPHFKGGWTKDGRIIVANNTYDEREYLGDKSDGRLAEWDGKEWSILERRPFCEVTSSGMSPLFATGFDKASAILRVLINGQWSTYRLPKATQAMDHMWFTEWPRIREVETERLLMDFHGMFYELSHTAYDEKIWGIRPISTHLRMVPDFCSWRGLLVLAGNQVTPISDSNKLAGEPQSNLWFGKTDDLWKFGKPKGWGGPWWEQEVQAGFPSDPYLMTGFDHKVLHLSHDSDVEVTFDVEIDFLGNGSWNKYKEIKVESHGYSHHEFPSGFSAHWVRIIPRKTCKASAHFIYS</sequence>
<reference evidence="1" key="2">
    <citation type="submission" date="2020-09" db="EMBL/GenBank/DDBJ databases">
        <authorList>
            <person name="Sun Q."/>
            <person name="Zhou Y."/>
        </authorList>
    </citation>
    <scope>NUCLEOTIDE SEQUENCE</scope>
    <source>
        <strain evidence="1">CGMCC 1.12777</strain>
    </source>
</reference>
<dbReference type="AlphaFoldDB" id="A0A8J2ZV20"/>
<dbReference type="EMBL" id="BMFV01000010">
    <property type="protein sequence ID" value="GGH80529.1"/>
    <property type="molecule type" value="Genomic_DNA"/>
</dbReference>
<proteinExistence type="predicted"/>
<evidence type="ECO:0000313" key="2">
    <source>
        <dbReference type="Proteomes" id="UP000656813"/>
    </source>
</evidence>